<dbReference type="Gene3D" id="3.40.50.1820">
    <property type="entry name" value="alpha/beta hydrolase"/>
    <property type="match status" value="1"/>
</dbReference>
<evidence type="ECO:0000256" key="7">
    <source>
        <dbReference type="SAM" id="SignalP"/>
    </source>
</evidence>
<dbReference type="SUPFAM" id="SSF53474">
    <property type="entry name" value="alpha/beta-Hydrolases"/>
    <property type="match status" value="1"/>
</dbReference>
<dbReference type="PANTHER" id="PTHR11010:SF105">
    <property type="entry name" value="PEPTIDASE S28-RELATED"/>
    <property type="match status" value="1"/>
</dbReference>
<sequence length="576" mass="63126">MPKPCRLIFSLLGLIALANASKFMIMGRPRHGFVPTPIFSTEGDTFAAANYQYQFRQILDHFDDMNNQTWLQQYWYNPSYYQPGGPIFLMLGGESPAGLKWVTEESLTFMVLAKKYNAAVFQLEHRFYGKSRPTPDQSVANLKWLSSRQALEDAATFIRAMNDMYSYQWVNSSKWVTFGGSYSGALSAWMRERHPELVAGAIASSGPVFAKMDFSEYLDVVQTSLANNSQDCATNVQIGFQQLLNLTQTPNGLQNLSAIFNTCQPVDTTSNGGNDLINFFENVIGNFMGVVQYSQDNVNEYANRLTIPNVCQLMNNGSRSYLTRLNDVNLLVNGALCMDNSYKEFVALMKDTSFDAQLADSRSWTWQTCTEFGYFQSTDWSNNIFGQIVPLSFYVNMCTDIFGSQYNSTSIASAIDSTNAFYGGRDNFTGANVVLPNGSIDPWHRLGIFETQPNPTAIPVYIHGTAHCADMYPARSSDVPELTAARVTIDNTIASWIIPVPSSGNSSSSTLGPQTASSSNSAQTTTTTALGSQTSSSSTSAQTMTTTAPGNNGSGGDSIFANSIVVATLTVIAFLC</sequence>
<feature type="region of interest" description="Disordered" evidence="6">
    <location>
        <begin position="502"/>
        <end position="554"/>
    </location>
</feature>
<protein>
    <submittedName>
        <fullName evidence="9">Serine protease K12H4.7</fullName>
    </submittedName>
</protein>
<evidence type="ECO:0000256" key="1">
    <source>
        <dbReference type="ARBA" id="ARBA00011079"/>
    </source>
</evidence>
<evidence type="ECO:0000256" key="6">
    <source>
        <dbReference type="SAM" id="MobiDB-lite"/>
    </source>
</evidence>
<evidence type="ECO:0000256" key="4">
    <source>
        <dbReference type="ARBA" id="ARBA00022801"/>
    </source>
</evidence>
<reference evidence="9" key="1">
    <citation type="submission" date="2022-11" db="UniProtKB">
        <authorList>
            <consortium name="WormBaseParasite"/>
        </authorList>
    </citation>
    <scope>IDENTIFICATION</scope>
</reference>
<evidence type="ECO:0000256" key="2">
    <source>
        <dbReference type="ARBA" id="ARBA00022670"/>
    </source>
</evidence>
<dbReference type="GO" id="GO:0070008">
    <property type="term" value="F:serine-type exopeptidase activity"/>
    <property type="evidence" value="ECO:0007669"/>
    <property type="project" value="InterPro"/>
</dbReference>
<feature type="compositionally biased region" description="Low complexity" evidence="6">
    <location>
        <begin position="502"/>
        <end position="548"/>
    </location>
</feature>
<keyword evidence="3 7" id="KW-0732">Signal</keyword>
<keyword evidence="5" id="KW-0325">Glycoprotein</keyword>
<feature type="chain" id="PRO_5037885883" evidence="7">
    <location>
        <begin position="21"/>
        <end position="576"/>
    </location>
</feature>
<dbReference type="FunFam" id="1.20.120.980:FF:000003">
    <property type="entry name" value="Serine protease 16"/>
    <property type="match status" value="1"/>
</dbReference>
<feature type="signal peptide" evidence="7">
    <location>
        <begin position="1"/>
        <end position="20"/>
    </location>
</feature>
<dbReference type="GO" id="GO:0008239">
    <property type="term" value="F:dipeptidyl-peptidase activity"/>
    <property type="evidence" value="ECO:0007669"/>
    <property type="project" value="TreeGrafter"/>
</dbReference>
<dbReference type="GO" id="GO:0006508">
    <property type="term" value="P:proteolysis"/>
    <property type="evidence" value="ECO:0007669"/>
    <property type="project" value="UniProtKB-KW"/>
</dbReference>
<dbReference type="PANTHER" id="PTHR11010">
    <property type="entry name" value="PROTEASE S28 PRO-X CARBOXYPEPTIDASE-RELATED"/>
    <property type="match status" value="1"/>
</dbReference>
<keyword evidence="8" id="KW-1185">Reference proteome</keyword>
<keyword evidence="4" id="KW-0378">Hydrolase</keyword>
<dbReference type="WBParaSite" id="PSAMB.scaffold308size57750.g4495.t1">
    <property type="protein sequence ID" value="PSAMB.scaffold308size57750.g4495.t1"/>
    <property type="gene ID" value="PSAMB.scaffold308size57750.g4495"/>
</dbReference>
<name>A0A914W3H2_9BILA</name>
<evidence type="ECO:0000313" key="8">
    <source>
        <dbReference type="Proteomes" id="UP000887566"/>
    </source>
</evidence>
<organism evidence="8 9">
    <name type="scientific">Plectus sambesii</name>
    <dbReference type="NCBI Taxonomy" id="2011161"/>
    <lineage>
        <taxon>Eukaryota</taxon>
        <taxon>Metazoa</taxon>
        <taxon>Ecdysozoa</taxon>
        <taxon>Nematoda</taxon>
        <taxon>Chromadorea</taxon>
        <taxon>Plectida</taxon>
        <taxon>Plectina</taxon>
        <taxon>Plectoidea</taxon>
        <taxon>Plectidae</taxon>
        <taxon>Plectus</taxon>
    </lineage>
</organism>
<evidence type="ECO:0000256" key="3">
    <source>
        <dbReference type="ARBA" id="ARBA00022729"/>
    </source>
</evidence>
<dbReference type="Pfam" id="PF05577">
    <property type="entry name" value="Peptidase_S28"/>
    <property type="match status" value="1"/>
</dbReference>
<comment type="similarity">
    <text evidence="1">Belongs to the peptidase S28 family.</text>
</comment>
<dbReference type="InterPro" id="IPR042269">
    <property type="entry name" value="Ser_carbopepase_S28_SKS"/>
</dbReference>
<evidence type="ECO:0000256" key="5">
    <source>
        <dbReference type="ARBA" id="ARBA00023180"/>
    </source>
</evidence>
<proteinExistence type="inferred from homology"/>
<accession>A0A914W3H2</accession>
<evidence type="ECO:0000313" key="9">
    <source>
        <dbReference type="WBParaSite" id="PSAMB.scaffold308size57750.g4495.t1"/>
    </source>
</evidence>
<dbReference type="Proteomes" id="UP000887566">
    <property type="component" value="Unplaced"/>
</dbReference>
<dbReference type="InterPro" id="IPR008758">
    <property type="entry name" value="Peptidase_S28"/>
</dbReference>
<keyword evidence="2" id="KW-0645">Protease</keyword>
<dbReference type="AlphaFoldDB" id="A0A914W3H2"/>
<dbReference type="InterPro" id="IPR029058">
    <property type="entry name" value="AB_hydrolase_fold"/>
</dbReference>
<dbReference type="Gene3D" id="1.20.120.980">
    <property type="entry name" value="Serine carboxypeptidase S28, SKS domain"/>
    <property type="match status" value="1"/>
</dbReference>